<dbReference type="AlphaFoldDB" id="A0A835J6J6"/>
<reference evidence="1 2" key="1">
    <citation type="submission" date="2020-10" db="EMBL/GenBank/DDBJ databases">
        <title>Plant Genome Project.</title>
        <authorList>
            <person name="Zhang R.-G."/>
        </authorList>
    </citation>
    <scope>NUCLEOTIDE SEQUENCE [LARGE SCALE GENOMIC DNA]</scope>
    <source>
        <strain evidence="1">FAFU-HL-1</strain>
        <tissue evidence="1">Leaf</tissue>
    </source>
</reference>
<comment type="caution">
    <text evidence="1">The sequence shown here is derived from an EMBL/GenBank/DDBJ whole genome shotgun (WGS) entry which is preliminary data.</text>
</comment>
<protein>
    <submittedName>
        <fullName evidence="1">Uncharacterized protein</fullName>
    </submittedName>
</protein>
<gene>
    <name evidence="1" type="ORF">SADUNF_Sadunf19G0102600</name>
</gene>
<accession>A0A835J6J6</accession>
<name>A0A835J6J6_9ROSI</name>
<dbReference type="OrthoDB" id="1626798at2759"/>
<evidence type="ECO:0000313" key="2">
    <source>
        <dbReference type="Proteomes" id="UP000657918"/>
    </source>
</evidence>
<keyword evidence="2" id="KW-1185">Reference proteome</keyword>
<dbReference type="Proteomes" id="UP000657918">
    <property type="component" value="Unassembled WGS sequence"/>
</dbReference>
<organism evidence="1 2">
    <name type="scientific">Salix dunnii</name>
    <dbReference type="NCBI Taxonomy" id="1413687"/>
    <lineage>
        <taxon>Eukaryota</taxon>
        <taxon>Viridiplantae</taxon>
        <taxon>Streptophyta</taxon>
        <taxon>Embryophyta</taxon>
        <taxon>Tracheophyta</taxon>
        <taxon>Spermatophyta</taxon>
        <taxon>Magnoliopsida</taxon>
        <taxon>eudicotyledons</taxon>
        <taxon>Gunneridae</taxon>
        <taxon>Pentapetalae</taxon>
        <taxon>rosids</taxon>
        <taxon>fabids</taxon>
        <taxon>Malpighiales</taxon>
        <taxon>Salicaceae</taxon>
        <taxon>Saliceae</taxon>
        <taxon>Salix</taxon>
    </lineage>
</organism>
<dbReference type="EMBL" id="JADGMS010000019">
    <property type="protein sequence ID" value="KAF9661765.1"/>
    <property type="molecule type" value="Genomic_DNA"/>
</dbReference>
<proteinExistence type="predicted"/>
<sequence>MQGQDLWEVVNRNEIVQPEAKATNCMFKKWKIKTTVDDDMPEHIRDPKTPKEAWDIFVKLFSKRNGTRL</sequence>
<evidence type="ECO:0000313" key="1">
    <source>
        <dbReference type="EMBL" id="KAF9661765.1"/>
    </source>
</evidence>